<keyword evidence="5" id="KW-1185">Reference proteome</keyword>
<feature type="domain" description="Prokaryotic-type class I peptide chain release factors" evidence="3">
    <location>
        <begin position="118"/>
        <end position="178"/>
    </location>
</feature>
<name>A0A834GXE1_RHOSS</name>
<dbReference type="Gene3D" id="3.30.160.20">
    <property type="match status" value="2"/>
</dbReference>
<dbReference type="InterPro" id="IPR000352">
    <property type="entry name" value="Pep_chain_release_fac_I"/>
</dbReference>
<dbReference type="InterPro" id="IPR045853">
    <property type="entry name" value="Pep_chain_release_fac_I_sf"/>
</dbReference>
<reference evidence="4" key="1">
    <citation type="submission" date="2019-11" db="EMBL/GenBank/DDBJ databases">
        <authorList>
            <person name="Liu Y."/>
            <person name="Hou J."/>
            <person name="Li T.-Q."/>
            <person name="Guan C.-H."/>
            <person name="Wu X."/>
            <person name="Wu H.-Z."/>
            <person name="Ling F."/>
            <person name="Zhang R."/>
            <person name="Shi X.-G."/>
            <person name="Ren J.-P."/>
            <person name="Chen E.-F."/>
            <person name="Sun J.-M."/>
        </authorList>
    </citation>
    <scope>NUCLEOTIDE SEQUENCE</scope>
    <source>
        <strain evidence="4">Adult_tree_wgs_1</strain>
        <tissue evidence="4">Leaves</tissue>
    </source>
</reference>
<sequence>MSSSLYMAQSFLRSFLIRIRRNGIAIVVSSSTPYSSYCHYRFHPRSFICPRRNQGDGICRRITAASDYNTTPASDCNSTSSTGGGGGGGSNGNTGDSDDGRGCGGRELLTMSDERLMSQCEMDTFKVSGPGGQHRNKRESAVRIKHLPTGIVAQASEDRSQHKNRASALARLRNKLALKVRNTVNLDAYSPPQELLQILPKKSTIRGSDSGPRIGPNNPKFDLVSAGMQALVDLIFAVEGSVSDAAKKLGLSTGALSRLILSDDSLRMVVNEYRASKLWGVQAATTWSSELNWVVHHVKGKNLAATIVRLTFVASVYHKWLRRMPECSKAGPRKITNSERVLAAAAADFGKLKMMRRGLGGYWLTWLQLWRWHLINREEEEDSSHLLWWLEMSSSLYTAQSFLRSFLIRIGRNGSAIVVSSSTPYSSYCHYRFHPRSFICQRRNQGDGICRRITAASDYNTTSASDCNSTSSTAGGGGSNRNTGDNDGGRGCGGRELLTMSDEKLMSQCEMDTFKVSGPGGQHRNKRESAVRLKHLPTGIVAQLVRNTVNLDAYSPPQELLQILPKKSTIRGPDSGPRIGPNNPKFDLVSAGMQALVDLIFAVEGSVSDAAKKLGYNF</sequence>
<evidence type="ECO:0000259" key="3">
    <source>
        <dbReference type="Pfam" id="PF00472"/>
    </source>
</evidence>
<dbReference type="Pfam" id="PF00472">
    <property type="entry name" value="RF-1"/>
    <property type="match status" value="2"/>
</dbReference>
<feature type="domain" description="Prokaryotic-type class I peptide chain release factors" evidence="3">
    <location>
        <begin position="507"/>
        <end position="543"/>
    </location>
</feature>
<proteinExistence type="inferred from homology"/>
<accession>A0A834GXE1</accession>
<dbReference type="PANTHER" id="PTHR43804">
    <property type="entry name" value="LD18447P"/>
    <property type="match status" value="1"/>
</dbReference>
<dbReference type="EMBL" id="WJXA01000005">
    <property type="protein sequence ID" value="KAF7143570.1"/>
    <property type="molecule type" value="Genomic_DNA"/>
</dbReference>
<protein>
    <recommendedName>
        <fullName evidence="3">Prokaryotic-type class I peptide chain release factors domain-containing protein</fullName>
    </recommendedName>
</protein>
<organism evidence="4 5">
    <name type="scientific">Rhododendron simsii</name>
    <name type="common">Sims's rhododendron</name>
    <dbReference type="NCBI Taxonomy" id="118357"/>
    <lineage>
        <taxon>Eukaryota</taxon>
        <taxon>Viridiplantae</taxon>
        <taxon>Streptophyta</taxon>
        <taxon>Embryophyta</taxon>
        <taxon>Tracheophyta</taxon>
        <taxon>Spermatophyta</taxon>
        <taxon>Magnoliopsida</taxon>
        <taxon>eudicotyledons</taxon>
        <taxon>Gunneridae</taxon>
        <taxon>Pentapetalae</taxon>
        <taxon>asterids</taxon>
        <taxon>Ericales</taxon>
        <taxon>Ericaceae</taxon>
        <taxon>Ericoideae</taxon>
        <taxon>Rhodoreae</taxon>
        <taxon>Rhododendron</taxon>
    </lineage>
</organism>
<dbReference type="GO" id="GO:0003747">
    <property type="term" value="F:translation release factor activity"/>
    <property type="evidence" value="ECO:0007669"/>
    <property type="project" value="InterPro"/>
</dbReference>
<evidence type="ECO:0000256" key="2">
    <source>
        <dbReference type="SAM" id="MobiDB-lite"/>
    </source>
</evidence>
<evidence type="ECO:0000256" key="1">
    <source>
        <dbReference type="ARBA" id="ARBA00010835"/>
    </source>
</evidence>
<feature type="region of interest" description="Disordered" evidence="2">
    <location>
        <begin position="70"/>
        <end position="106"/>
    </location>
</feature>
<gene>
    <name evidence="4" type="ORF">RHSIM_Rhsim05G0000300</name>
</gene>
<dbReference type="SUPFAM" id="SSF75620">
    <property type="entry name" value="Release factor"/>
    <property type="match status" value="2"/>
</dbReference>
<feature type="compositionally biased region" description="Gly residues" evidence="2">
    <location>
        <begin position="82"/>
        <end position="92"/>
    </location>
</feature>
<dbReference type="GO" id="GO:0009507">
    <property type="term" value="C:chloroplast"/>
    <property type="evidence" value="ECO:0007669"/>
    <property type="project" value="TreeGrafter"/>
</dbReference>
<evidence type="ECO:0000313" key="5">
    <source>
        <dbReference type="Proteomes" id="UP000626092"/>
    </source>
</evidence>
<comment type="similarity">
    <text evidence="1">Belongs to the prokaryotic/mitochondrial release factor family.</text>
</comment>
<dbReference type="AlphaFoldDB" id="A0A834GXE1"/>
<evidence type="ECO:0000313" key="4">
    <source>
        <dbReference type="EMBL" id="KAF7143570.1"/>
    </source>
</evidence>
<dbReference type="PANTHER" id="PTHR43804:SF6">
    <property type="entry name" value="CLASS I PEPTIDE CHAIN RELEASE FACTOR"/>
    <property type="match status" value="1"/>
</dbReference>
<feature type="region of interest" description="Disordered" evidence="2">
    <location>
        <begin position="460"/>
        <end position="496"/>
    </location>
</feature>
<dbReference type="InterPro" id="IPR050057">
    <property type="entry name" value="Prokaryotic/Mito_RF"/>
</dbReference>
<dbReference type="Proteomes" id="UP000626092">
    <property type="component" value="Unassembled WGS sequence"/>
</dbReference>
<dbReference type="OrthoDB" id="2019491at2759"/>
<comment type="caution">
    <text evidence="4">The sequence shown here is derived from an EMBL/GenBank/DDBJ whole genome shotgun (WGS) entry which is preliminary data.</text>
</comment>